<dbReference type="PROSITE" id="PS51273">
    <property type="entry name" value="GATASE_TYPE_1"/>
    <property type="match status" value="1"/>
</dbReference>
<dbReference type="Pfam" id="PF07722">
    <property type="entry name" value="Peptidase_C26"/>
    <property type="match status" value="1"/>
</dbReference>
<dbReference type="GO" id="GO:0005829">
    <property type="term" value="C:cytosol"/>
    <property type="evidence" value="ECO:0007669"/>
    <property type="project" value="TreeGrafter"/>
</dbReference>
<dbReference type="GO" id="GO:0016811">
    <property type="term" value="F:hydrolase activity, acting on carbon-nitrogen (but not peptide) bonds, in linear amides"/>
    <property type="evidence" value="ECO:0007669"/>
    <property type="project" value="InterPro"/>
</dbReference>
<dbReference type="PANTHER" id="PTHR43235:SF1">
    <property type="entry name" value="GLUTAMINE AMIDOTRANSFERASE PB2B2.05-RELATED"/>
    <property type="match status" value="1"/>
</dbReference>
<dbReference type="CDD" id="cd01745">
    <property type="entry name" value="GATase1_2"/>
    <property type="match status" value="1"/>
</dbReference>
<accession>A0A1I1JJM7</accession>
<evidence type="ECO:0000313" key="1">
    <source>
        <dbReference type="EMBL" id="SFC48162.1"/>
    </source>
</evidence>
<keyword evidence="1" id="KW-0808">Transferase</keyword>
<dbReference type="SUPFAM" id="SSF52317">
    <property type="entry name" value="Class I glutamine amidotransferase-like"/>
    <property type="match status" value="1"/>
</dbReference>
<dbReference type="Gene3D" id="3.40.50.880">
    <property type="match status" value="1"/>
</dbReference>
<dbReference type="InterPro" id="IPR029062">
    <property type="entry name" value="Class_I_gatase-like"/>
</dbReference>
<organism evidence="1 2">
    <name type="scientific">Marinospirillum celere</name>
    <dbReference type="NCBI Taxonomy" id="1122252"/>
    <lineage>
        <taxon>Bacteria</taxon>
        <taxon>Pseudomonadati</taxon>
        <taxon>Pseudomonadota</taxon>
        <taxon>Gammaproteobacteria</taxon>
        <taxon>Oceanospirillales</taxon>
        <taxon>Oceanospirillaceae</taxon>
        <taxon>Marinospirillum</taxon>
    </lineage>
</organism>
<dbReference type="InterPro" id="IPR011697">
    <property type="entry name" value="Peptidase_C26"/>
</dbReference>
<dbReference type="RefSeq" id="WP_091964967.1">
    <property type="nucleotide sequence ID" value="NZ_FOLH01000007.1"/>
</dbReference>
<evidence type="ECO:0000313" key="2">
    <source>
        <dbReference type="Proteomes" id="UP000199058"/>
    </source>
</evidence>
<reference evidence="1 2" key="1">
    <citation type="submission" date="2016-10" db="EMBL/GenBank/DDBJ databases">
        <authorList>
            <person name="de Groot N.N."/>
        </authorList>
    </citation>
    <scope>NUCLEOTIDE SEQUENCE [LARGE SCALE GENOMIC DNA]</scope>
    <source>
        <strain evidence="1 2">DSM 18438</strain>
    </source>
</reference>
<dbReference type="GO" id="GO:0016740">
    <property type="term" value="F:transferase activity"/>
    <property type="evidence" value="ECO:0007669"/>
    <property type="project" value="UniProtKB-KW"/>
</dbReference>
<sequence>MAKPIIAITGPEKGAFGPRFLVALAVRLYGGQPLQLRPSQKPADNRFDGVVVTGGHDIDPVLYAAQPEVEPRYDAARDKLEMAVIDLALTKGLPILGICRGAQLMNVYRGGTLYQELHGQREKTSHRWTILPLKTLCVHPKTWLAEFMGSQTARINSLHNQAINETGAGFKVSGTDLDGIVQAIEDPEYGFLIGVQWHPEFLLFLKKQRQLFKALIAATANKLN</sequence>
<dbReference type="InterPro" id="IPR044668">
    <property type="entry name" value="PuuD-like"/>
</dbReference>
<dbReference type="OrthoDB" id="9813383at2"/>
<gene>
    <name evidence="1" type="ORF">SAMN05660443_2811</name>
</gene>
<dbReference type="STRING" id="1122252.SAMN05660443_2811"/>
<keyword evidence="2" id="KW-1185">Reference proteome</keyword>
<name>A0A1I1JJM7_9GAMM</name>
<dbReference type="AlphaFoldDB" id="A0A1I1JJM7"/>
<dbReference type="Proteomes" id="UP000199058">
    <property type="component" value="Unassembled WGS sequence"/>
</dbReference>
<dbReference type="PANTHER" id="PTHR43235">
    <property type="entry name" value="GLUTAMINE AMIDOTRANSFERASE PB2B2.05-RELATED"/>
    <property type="match status" value="1"/>
</dbReference>
<dbReference type="EMBL" id="FOLH01000007">
    <property type="protein sequence ID" value="SFC48162.1"/>
    <property type="molecule type" value="Genomic_DNA"/>
</dbReference>
<keyword evidence="1" id="KW-0315">Glutamine amidotransferase</keyword>
<proteinExistence type="predicted"/>
<protein>
    <submittedName>
        <fullName evidence="1">Putative glutamine amidotransferase</fullName>
    </submittedName>
</protein>